<feature type="chain" id="PRO_5040266608" evidence="1">
    <location>
        <begin position="23"/>
        <end position="104"/>
    </location>
</feature>
<dbReference type="AlphaFoldDB" id="A0A9P6DI14"/>
<gene>
    <name evidence="2" type="ORF">BDN71DRAFT_1443958</name>
</gene>
<dbReference type="EMBL" id="MU154539">
    <property type="protein sequence ID" value="KAF9498203.1"/>
    <property type="molecule type" value="Genomic_DNA"/>
</dbReference>
<evidence type="ECO:0000256" key="1">
    <source>
        <dbReference type="SAM" id="SignalP"/>
    </source>
</evidence>
<evidence type="ECO:0000313" key="2">
    <source>
        <dbReference type="EMBL" id="KAF9498203.1"/>
    </source>
</evidence>
<comment type="caution">
    <text evidence="2">The sequence shown here is derived from an EMBL/GenBank/DDBJ whole genome shotgun (WGS) entry which is preliminary data.</text>
</comment>
<organism evidence="2 3">
    <name type="scientific">Pleurotus eryngii</name>
    <name type="common">Boletus of the steppes</name>
    <dbReference type="NCBI Taxonomy" id="5323"/>
    <lineage>
        <taxon>Eukaryota</taxon>
        <taxon>Fungi</taxon>
        <taxon>Dikarya</taxon>
        <taxon>Basidiomycota</taxon>
        <taxon>Agaricomycotina</taxon>
        <taxon>Agaricomycetes</taxon>
        <taxon>Agaricomycetidae</taxon>
        <taxon>Agaricales</taxon>
        <taxon>Pleurotineae</taxon>
        <taxon>Pleurotaceae</taxon>
        <taxon>Pleurotus</taxon>
    </lineage>
</organism>
<name>A0A9P6DI14_PLEER</name>
<proteinExistence type="predicted"/>
<reference evidence="2" key="1">
    <citation type="submission" date="2020-11" db="EMBL/GenBank/DDBJ databases">
        <authorList>
            <consortium name="DOE Joint Genome Institute"/>
            <person name="Ahrendt S."/>
            <person name="Riley R."/>
            <person name="Andreopoulos W."/>
            <person name="Labutti K."/>
            <person name="Pangilinan J."/>
            <person name="Ruiz-Duenas F.J."/>
            <person name="Barrasa J.M."/>
            <person name="Sanchez-Garcia M."/>
            <person name="Camarero S."/>
            <person name="Miyauchi S."/>
            <person name="Serrano A."/>
            <person name="Linde D."/>
            <person name="Babiker R."/>
            <person name="Drula E."/>
            <person name="Ayuso-Fernandez I."/>
            <person name="Pacheco R."/>
            <person name="Padilla G."/>
            <person name="Ferreira P."/>
            <person name="Barriuso J."/>
            <person name="Kellner H."/>
            <person name="Castanera R."/>
            <person name="Alfaro M."/>
            <person name="Ramirez L."/>
            <person name="Pisabarro A.G."/>
            <person name="Kuo A."/>
            <person name="Tritt A."/>
            <person name="Lipzen A."/>
            <person name="He G."/>
            <person name="Yan M."/>
            <person name="Ng V."/>
            <person name="Cullen D."/>
            <person name="Martin F."/>
            <person name="Rosso M.-N."/>
            <person name="Henrissat B."/>
            <person name="Hibbett D."/>
            <person name="Martinez A.T."/>
            <person name="Grigoriev I.V."/>
        </authorList>
    </citation>
    <scope>NUCLEOTIDE SEQUENCE</scope>
    <source>
        <strain evidence="2">ATCC 90797</strain>
    </source>
</reference>
<protein>
    <submittedName>
        <fullName evidence="2">Uncharacterized protein</fullName>
    </submittedName>
</protein>
<keyword evidence="1" id="KW-0732">Signal</keyword>
<feature type="signal peptide" evidence="1">
    <location>
        <begin position="1"/>
        <end position="22"/>
    </location>
</feature>
<evidence type="ECO:0000313" key="3">
    <source>
        <dbReference type="Proteomes" id="UP000807025"/>
    </source>
</evidence>
<dbReference type="Proteomes" id="UP000807025">
    <property type="component" value="Unassembled WGS sequence"/>
</dbReference>
<accession>A0A9P6DI14</accession>
<sequence>MPSRHRVAVSILLTAWLNLNEGFKRAAYWQGKGGRLYPLIIDGIESMQPLHPSGGEFTGQVVEMGVYFRAISCRRSSSQPLISQNSVQRAATVLGSFPKEDRWS</sequence>
<keyword evidence="3" id="KW-1185">Reference proteome</keyword>